<feature type="signal peptide" evidence="1">
    <location>
        <begin position="1"/>
        <end position="22"/>
    </location>
</feature>
<dbReference type="EMBL" id="VTHL01000007">
    <property type="protein sequence ID" value="TYZ10461.1"/>
    <property type="molecule type" value="Genomic_DNA"/>
</dbReference>
<keyword evidence="1" id="KW-0732">Signal</keyword>
<feature type="chain" id="PRO_5022922998" evidence="1">
    <location>
        <begin position="23"/>
        <end position="360"/>
    </location>
</feature>
<keyword evidence="4" id="KW-1185">Reference proteome</keyword>
<protein>
    <submittedName>
        <fullName evidence="3">T9SS type A sorting domain-containing protein</fullName>
    </submittedName>
</protein>
<dbReference type="Pfam" id="PF18962">
    <property type="entry name" value="Por_Secre_tail"/>
    <property type="match status" value="1"/>
</dbReference>
<evidence type="ECO:0000313" key="4">
    <source>
        <dbReference type="Proteomes" id="UP000322791"/>
    </source>
</evidence>
<evidence type="ECO:0000256" key="1">
    <source>
        <dbReference type="SAM" id="SignalP"/>
    </source>
</evidence>
<dbReference type="Proteomes" id="UP000322791">
    <property type="component" value="Unassembled WGS sequence"/>
</dbReference>
<gene>
    <name evidence="3" type="ORF">FY528_08310</name>
</gene>
<evidence type="ECO:0000313" key="3">
    <source>
        <dbReference type="EMBL" id="TYZ10461.1"/>
    </source>
</evidence>
<name>A0A5D6V319_9BACT</name>
<sequence length="360" mass="37248">MKKILTLATLGLLSLAASPAFAQITVDGKLDAAEVGTGEGKYQLVGEYTGTHSSADKGLKALYVGSSATKLYIMTVASPETTGYDALVLYLNVPDKAGVAAGTKLIGGAAGDSPLKHKPTFDMEVDYGIRATTAPLADNNVYYSYTDYTNGNTAAVPDAYQGNSTKAGVAITANAAAPSPLAGARLAYTSSATLSTNLTNTGVEIELDMAALGLNAGERVDMVVGYTNGDGVYTSDLLPQIAGQTTAIGADPDFTAIDGKQSFAYVIGTGILASRSAASKTLGFQVYPNPARQTKVNYVVAGQKDVALEVFNLMGQRVRTLVAGKQSGSQSVPLSELKAGTYLVKLRVGDQMTSQKVVIL</sequence>
<reference evidence="3 4" key="1">
    <citation type="submission" date="2019-08" db="EMBL/GenBank/DDBJ databases">
        <authorList>
            <person name="Seo M.-J."/>
        </authorList>
    </citation>
    <scope>NUCLEOTIDE SEQUENCE [LARGE SCALE GENOMIC DNA]</scope>
    <source>
        <strain evidence="3 4">KIGAM108</strain>
    </source>
</reference>
<dbReference type="InterPro" id="IPR026444">
    <property type="entry name" value="Secre_tail"/>
</dbReference>
<comment type="caution">
    <text evidence="3">The sequence shown here is derived from an EMBL/GenBank/DDBJ whole genome shotgun (WGS) entry which is preliminary data.</text>
</comment>
<proteinExistence type="predicted"/>
<dbReference type="AlphaFoldDB" id="A0A5D6V319"/>
<accession>A0A5D6V319</accession>
<feature type="domain" description="Secretion system C-terminal sorting" evidence="2">
    <location>
        <begin position="286"/>
        <end position="359"/>
    </location>
</feature>
<evidence type="ECO:0000259" key="2">
    <source>
        <dbReference type="Pfam" id="PF18962"/>
    </source>
</evidence>
<dbReference type="RefSeq" id="WP_149070535.1">
    <property type="nucleotide sequence ID" value="NZ_VTHL01000007.1"/>
</dbReference>
<dbReference type="NCBIfam" id="TIGR04183">
    <property type="entry name" value="Por_Secre_tail"/>
    <property type="match status" value="1"/>
</dbReference>
<organism evidence="3 4">
    <name type="scientific">Hymenobacter lutimineralis</name>
    <dbReference type="NCBI Taxonomy" id="2606448"/>
    <lineage>
        <taxon>Bacteria</taxon>
        <taxon>Pseudomonadati</taxon>
        <taxon>Bacteroidota</taxon>
        <taxon>Cytophagia</taxon>
        <taxon>Cytophagales</taxon>
        <taxon>Hymenobacteraceae</taxon>
        <taxon>Hymenobacter</taxon>
    </lineage>
</organism>